<evidence type="ECO:0000256" key="4">
    <source>
        <dbReference type="ARBA" id="ARBA00023136"/>
    </source>
</evidence>
<keyword evidence="2 6" id="KW-0812">Transmembrane</keyword>
<dbReference type="Proteomes" id="UP001175261">
    <property type="component" value="Unassembled WGS sequence"/>
</dbReference>
<evidence type="ECO:0000256" key="6">
    <source>
        <dbReference type="SAM" id="Phobius"/>
    </source>
</evidence>
<organism evidence="7 8">
    <name type="scientific">Sarocladium strictum</name>
    <name type="common">Black bundle disease fungus</name>
    <name type="synonym">Acremonium strictum</name>
    <dbReference type="NCBI Taxonomy" id="5046"/>
    <lineage>
        <taxon>Eukaryota</taxon>
        <taxon>Fungi</taxon>
        <taxon>Dikarya</taxon>
        <taxon>Ascomycota</taxon>
        <taxon>Pezizomycotina</taxon>
        <taxon>Sordariomycetes</taxon>
        <taxon>Hypocreomycetidae</taxon>
        <taxon>Hypocreales</taxon>
        <taxon>Sarocladiaceae</taxon>
        <taxon>Sarocladium</taxon>
    </lineage>
</organism>
<feature type="transmembrane region" description="Helical" evidence="6">
    <location>
        <begin position="51"/>
        <end position="70"/>
    </location>
</feature>
<comment type="subcellular location">
    <subcellularLocation>
        <location evidence="1">Membrane</location>
        <topology evidence="1">Multi-pass membrane protein</topology>
    </subcellularLocation>
</comment>
<keyword evidence="3 6" id="KW-1133">Transmembrane helix</keyword>
<evidence type="ECO:0000256" key="2">
    <source>
        <dbReference type="ARBA" id="ARBA00022692"/>
    </source>
</evidence>
<keyword evidence="4 6" id="KW-0472">Membrane</keyword>
<feature type="transmembrane region" description="Helical" evidence="6">
    <location>
        <begin position="82"/>
        <end position="101"/>
    </location>
</feature>
<protein>
    <submittedName>
        <fullName evidence="7">Uncharacterized protein</fullName>
    </submittedName>
</protein>
<feature type="transmembrane region" description="Helical" evidence="6">
    <location>
        <begin position="122"/>
        <end position="142"/>
    </location>
</feature>
<evidence type="ECO:0000313" key="8">
    <source>
        <dbReference type="Proteomes" id="UP001175261"/>
    </source>
</evidence>
<sequence>MGQGDEEFEDANQMDGSFYFYDPNKGAAIFFTIAFFVSGVLHVWQTTHYKCWILTPLFPFCCLLFTAGFALREYGAFHYDSLNAFIASVCITYAAPPLLELQNYHMLGRILYYVPHHSPMHPGRVLTTFGFVSAVIEALNGWGASYSSNQSLTDAELAAGHALIKTSLILQLAVISCFVCLTAVFHRRCYRAGAVNAKVASSLVTLYISTGLILARTIYRTVEYFGVAEYRFTDPGFNPESLSPTIRYEVFFYMFEASLMLINCCLFNLRHPRRYLPRNNKIYMAQDGITEIEGPGLKDPRPFWQTVIDPFDIVGLTKGVNHQADKFWDSHTGTNDTTKGSSPKAAAKEGTSRLE</sequence>
<comment type="caution">
    <text evidence="7">The sequence shown here is derived from an EMBL/GenBank/DDBJ whole genome shotgun (WGS) entry which is preliminary data.</text>
</comment>
<feature type="transmembrane region" description="Helical" evidence="6">
    <location>
        <begin position="250"/>
        <end position="269"/>
    </location>
</feature>
<dbReference type="PANTHER" id="PTHR31465">
    <property type="entry name" value="PROTEIN RTA1-RELATED"/>
    <property type="match status" value="1"/>
</dbReference>
<proteinExistence type="predicted"/>
<feature type="transmembrane region" description="Helical" evidence="6">
    <location>
        <begin position="26"/>
        <end position="44"/>
    </location>
</feature>
<evidence type="ECO:0000256" key="5">
    <source>
        <dbReference type="SAM" id="MobiDB-lite"/>
    </source>
</evidence>
<dbReference type="InterPro" id="IPR007568">
    <property type="entry name" value="RTA1"/>
</dbReference>
<feature type="compositionally biased region" description="Polar residues" evidence="5">
    <location>
        <begin position="331"/>
        <end position="341"/>
    </location>
</feature>
<dbReference type="Pfam" id="PF04479">
    <property type="entry name" value="RTA1"/>
    <property type="match status" value="1"/>
</dbReference>
<evidence type="ECO:0000256" key="3">
    <source>
        <dbReference type="ARBA" id="ARBA00022989"/>
    </source>
</evidence>
<evidence type="ECO:0000256" key="1">
    <source>
        <dbReference type="ARBA" id="ARBA00004141"/>
    </source>
</evidence>
<evidence type="ECO:0000313" key="7">
    <source>
        <dbReference type="EMBL" id="KAK0384211.1"/>
    </source>
</evidence>
<dbReference type="PANTHER" id="PTHR31465:SF13">
    <property type="entry name" value="RTA1 DOMAIN PROTEIN-RELATED"/>
    <property type="match status" value="1"/>
</dbReference>
<dbReference type="GO" id="GO:0016020">
    <property type="term" value="C:membrane"/>
    <property type="evidence" value="ECO:0007669"/>
    <property type="project" value="UniProtKB-SubCell"/>
</dbReference>
<gene>
    <name evidence="7" type="ORF">NLU13_8299</name>
</gene>
<name>A0AA39L4I0_SARSR</name>
<feature type="transmembrane region" description="Helical" evidence="6">
    <location>
        <begin position="197"/>
        <end position="219"/>
    </location>
</feature>
<dbReference type="EMBL" id="JAPDFR010000008">
    <property type="protein sequence ID" value="KAK0384211.1"/>
    <property type="molecule type" value="Genomic_DNA"/>
</dbReference>
<feature type="region of interest" description="Disordered" evidence="5">
    <location>
        <begin position="327"/>
        <end position="355"/>
    </location>
</feature>
<reference evidence="7" key="1">
    <citation type="submission" date="2022-10" db="EMBL/GenBank/DDBJ databases">
        <title>Determination and structural analysis of whole genome sequence of Sarocladium strictum F4-1.</title>
        <authorList>
            <person name="Hu L."/>
            <person name="Jiang Y."/>
        </authorList>
    </citation>
    <scope>NUCLEOTIDE SEQUENCE</scope>
    <source>
        <strain evidence="7">F4-1</strain>
    </source>
</reference>
<dbReference type="AlphaFoldDB" id="A0AA39L4I0"/>
<feature type="transmembrane region" description="Helical" evidence="6">
    <location>
        <begin position="162"/>
        <end position="185"/>
    </location>
</feature>
<accession>A0AA39L4I0</accession>
<feature type="compositionally biased region" description="Basic and acidic residues" evidence="5">
    <location>
        <begin position="346"/>
        <end position="355"/>
    </location>
</feature>
<keyword evidence="8" id="KW-1185">Reference proteome</keyword>